<keyword evidence="5" id="KW-1185">Reference proteome</keyword>
<accession>A0A1E7L827</accession>
<name>A0A1E7L827_9ACTN</name>
<dbReference type="GO" id="GO:0009117">
    <property type="term" value="P:nucleotide metabolic process"/>
    <property type="evidence" value="ECO:0007669"/>
    <property type="project" value="TreeGrafter"/>
</dbReference>
<organism evidence="4 5">
    <name type="scientific">Streptomyces nanshensis</name>
    <dbReference type="NCBI Taxonomy" id="518642"/>
    <lineage>
        <taxon>Bacteria</taxon>
        <taxon>Bacillati</taxon>
        <taxon>Actinomycetota</taxon>
        <taxon>Actinomycetes</taxon>
        <taxon>Kitasatosporales</taxon>
        <taxon>Streptomycetaceae</taxon>
        <taxon>Streptomyces</taxon>
    </lineage>
</organism>
<feature type="active site" description="Tele-AMP-histidine intermediate" evidence="1">
    <location>
        <position position="112"/>
    </location>
</feature>
<dbReference type="Pfam" id="PF01230">
    <property type="entry name" value="HIT"/>
    <property type="match status" value="1"/>
</dbReference>
<dbReference type="PANTHER" id="PTHR46648:SF1">
    <property type="entry name" value="ADENOSINE 5'-MONOPHOSPHORAMIDASE HNT1"/>
    <property type="match status" value="1"/>
</dbReference>
<dbReference type="SUPFAM" id="SSF54197">
    <property type="entry name" value="HIT-like"/>
    <property type="match status" value="1"/>
</dbReference>
<comment type="caution">
    <text evidence="4">The sequence shown here is derived from an EMBL/GenBank/DDBJ whole genome shotgun (WGS) entry which is preliminary data.</text>
</comment>
<dbReference type="PATRIC" id="fig|518642.10.peg.1555"/>
<sequence>MDLAAYEARARQGPCFVCAFVAGDPEYGHVTLHEDEEHVAFLDRYPTLPGKILVAPKPHVEHVVRDLDEAAYTRLPAYVRLVALAMEDVLAPERTYLLSLGSAQGNAHLHWHIAGLPAEVPYERQQFHALMSENGVLTPPPDASDPLAARLREACVARFGGRPPWPDRPL</sequence>
<evidence type="ECO:0000256" key="2">
    <source>
        <dbReference type="PROSITE-ProRule" id="PRU00464"/>
    </source>
</evidence>
<evidence type="ECO:0000256" key="1">
    <source>
        <dbReference type="PIRSR" id="PIRSR601310-1"/>
    </source>
</evidence>
<proteinExistence type="predicted"/>
<dbReference type="Gene3D" id="3.30.428.10">
    <property type="entry name" value="HIT-like"/>
    <property type="match status" value="1"/>
</dbReference>
<feature type="domain" description="HIT" evidence="3">
    <location>
        <begin position="16"/>
        <end position="127"/>
    </location>
</feature>
<dbReference type="InterPro" id="IPR036265">
    <property type="entry name" value="HIT-like_sf"/>
</dbReference>
<dbReference type="GO" id="GO:0003824">
    <property type="term" value="F:catalytic activity"/>
    <property type="evidence" value="ECO:0007669"/>
    <property type="project" value="InterPro"/>
</dbReference>
<dbReference type="EMBL" id="LJGW01000146">
    <property type="protein sequence ID" value="OEV12334.1"/>
    <property type="molecule type" value="Genomic_DNA"/>
</dbReference>
<dbReference type="AlphaFoldDB" id="A0A1E7L827"/>
<evidence type="ECO:0000259" key="3">
    <source>
        <dbReference type="PROSITE" id="PS51084"/>
    </source>
</evidence>
<dbReference type="PROSITE" id="PS51084">
    <property type="entry name" value="HIT_2"/>
    <property type="match status" value="1"/>
</dbReference>
<dbReference type="InterPro" id="IPR001310">
    <property type="entry name" value="Histidine_triad_HIT"/>
</dbReference>
<protein>
    <submittedName>
        <fullName evidence="4">Histidine triad (HIT) protein</fullName>
    </submittedName>
</protein>
<reference evidence="4 5" key="1">
    <citation type="journal article" date="2016" name="Front. Microbiol.">
        <title>Comparative Genomics Analysis of Streptomyces Species Reveals Their Adaptation to the Marine Environment and Their Diversity at the Genomic Level.</title>
        <authorList>
            <person name="Tian X."/>
            <person name="Zhang Z."/>
            <person name="Yang T."/>
            <person name="Chen M."/>
            <person name="Li J."/>
            <person name="Chen F."/>
            <person name="Yang J."/>
            <person name="Li W."/>
            <person name="Zhang B."/>
            <person name="Zhang Z."/>
            <person name="Wu J."/>
            <person name="Zhang C."/>
            <person name="Long L."/>
            <person name="Xiao J."/>
        </authorList>
    </citation>
    <scope>NUCLEOTIDE SEQUENCE [LARGE SCALE GENOMIC DNA]</scope>
    <source>
        <strain evidence="4 5">SCSIO 10429</strain>
    </source>
</reference>
<comment type="caution">
    <text evidence="2">Lacks conserved residue(s) required for the propagation of feature annotation.</text>
</comment>
<gene>
    <name evidence="4" type="ORF">AN218_08810</name>
</gene>
<evidence type="ECO:0000313" key="4">
    <source>
        <dbReference type="EMBL" id="OEV12334.1"/>
    </source>
</evidence>
<evidence type="ECO:0000313" key="5">
    <source>
        <dbReference type="Proteomes" id="UP000176005"/>
    </source>
</evidence>
<dbReference type="Proteomes" id="UP000176005">
    <property type="component" value="Unassembled WGS sequence"/>
</dbReference>
<dbReference type="InterPro" id="IPR011146">
    <property type="entry name" value="HIT-like"/>
</dbReference>
<dbReference type="PANTHER" id="PTHR46648">
    <property type="entry name" value="HIT FAMILY PROTEIN 1"/>
    <property type="match status" value="1"/>
</dbReference>